<dbReference type="EMBL" id="CP029077">
    <property type="protein sequence ID" value="QED22937.1"/>
    <property type="molecule type" value="Genomic_DNA"/>
</dbReference>
<feature type="domain" description="Bacteriophage phiJL001 Gp84 C-terminal" evidence="1">
    <location>
        <begin position="181"/>
        <end position="252"/>
    </location>
</feature>
<evidence type="ECO:0000313" key="3">
    <source>
        <dbReference type="Proteomes" id="UP000321934"/>
    </source>
</evidence>
<keyword evidence="3" id="KW-1185">Reference proteome</keyword>
<organism evidence="2 3">
    <name type="scientific">Candidatus Deianiraea vastatrix</name>
    <dbReference type="NCBI Taxonomy" id="2163644"/>
    <lineage>
        <taxon>Bacteria</taxon>
        <taxon>Pseudomonadati</taxon>
        <taxon>Pseudomonadota</taxon>
        <taxon>Alphaproteobacteria</taxon>
        <taxon>Rickettsiales</taxon>
        <taxon>Candidatus Deianiraeaceae</taxon>
        <taxon>Candidatus Deianiraea</taxon>
    </lineage>
</organism>
<proteinExistence type="predicted"/>
<dbReference type="OrthoDB" id="1633386at2"/>
<dbReference type="Pfam" id="PF09931">
    <property type="entry name" value="Phage_phiJL001_Gp84_N"/>
    <property type="match status" value="1"/>
</dbReference>
<dbReference type="Proteomes" id="UP000321934">
    <property type="component" value="Chromosome"/>
</dbReference>
<gene>
    <name evidence="2" type="ORF">Deia_00125</name>
</gene>
<dbReference type="AlphaFoldDB" id="A0A5B8XG43"/>
<name>A0A5B8XG43_9RICK</name>
<dbReference type="RefSeq" id="WP_146820244.1">
    <property type="nucleotide sequence ID" value="NZ_CP029077.1"/>
</dbReference>
<dbReference type="Pfam" id="PF09356">
    <property type="entry name" value="Phage_BR0599"/>
    <property type="match status" value="1"/>
</dbReference>
<reference evidence="2 3" key="1">
    <citation type="journal article" date="2019" name="ISME J.">
        <title>Deianiraea, an extracellular bacterium associated with the ciliate Paramecium, suggests an alternative scenario for the evolution of Rickettsiales.</title>
        <authorList>
            <person name="Castelli M."/>
            <person name="Sabaneyeva E."/>
            <person name="Lanzoni O."/>
            <person name="Lebedeva N."/>
            <person name="Floriano A.M."/>
            <person name="Gaiarsa S."/>
            <person name="Benken K."/>
            <person name="Modeo L."/>
            <person name="Bandi C."/>
            <person name="Potekhin A."/>
            <person name="Sassera D."/>
            <person name="Petroni G."/>
        </authorList>
    </citation>
    <scope>NUCLEOTIDE SEQUENCE [LARGE SCALE GENOMIC DNA]</scope>
    <source>
        <strain evidence="2">CyL4-1</strain>
    </source>
</reference>
<evidence type="ECO:0000313" key="2">
    <source>
        <dbReference type="EMBL" id="QED22937.1"/>
    </source>
</evidence>
<dbReference type="InterPro" id="IPR018964">
    <property type="entry name" value="Phage_phiJL001_Gp84_C"/>
</dbReference>
<sequence length="253" mass="28532">MIQNNEILDAIKNMKSIYFIAEIISDDGNYIFTNQSEKIIINNKECGSGLHDFTINFKNIGQKNINTITIFAPSEEIISIISARPNKVQISVCFENNNEVLFSGFIIKVNTISANQIDIFFTDISSNIDNAIGDFFSPVCTSDFGDERCKKDLSENTFIASVIDVINVNKIVTNIEKQDDFFLGGYLQIANNQKQFKTRIISHKTNTISVLSAYNFNIGDTINLIQPCEKTVSACKKFNNIINFRGYPFIKNN</sequence>
<evidence type="ECO:0000259" key="1">
    <source>
        <dbReference type="Pfam" id="PF09356"/>
    </source>
</evidence>
<accession>A0A5B8XG43</accession>
<protein>
    <submittedName>
        <fullName evidence="2">Phage-derived protein</fullName>
    </submittedName>
</protein>